<feature type="transmembrane region" description="Helical" evidence="1">
    <location>
        <begin position="12"/>
        <end position="33"/>
    </location>
</feature>
<dbReference type="EMBL" id="OCNJ01000009">
    <property type="protein sequence ID" value="SOD99635.1"/>
    <property type="molecule type" value="Genomic_DNA"/>
</dbReference>
<feature type="domain" description="Hemerythrin-like" evidence="2">
    <location>
        <begin position="45"/>
        <end position="163"/>
    </location>
</feature>
<accession>A0A286GVS1</accession>
<dbReference type="InterPro" id="IPR012312">
    <property type="entry name" value="Hemerythrin-like"/>
</dbReference>
<reference evidence="3 4" key="1">
    <citation type="submission" date="2017-09" db="EMBL/GenBank/DDBJ databases">
        <authorList>
            <person name="Ehlers B."/>
            <person name="Leendertz F.H."/>
        </authorList>
    </citation>
    <scope>NUCLEOTIDE SEQUENCE [LARGE SCALE GENOMIC DNA]</scope>
    <source>
        <strain evidence="3 4">USBA 140</strain>
    </source>
</reference>
<keyword evidence="1" id="KW-0812">Transmembrane</keyword>
<gene>
    <name evidence="3" type="ORF">SAMN05421508_109101</name>
</gene>
<dbReference type="OrthoDB" id="7210157at2"/>
<proteinExistence type="predicted"/>
<dbReference type="CDD" id="cd12108">
    <property type="entry name" value="Hr-like"/>
    <property type="match status" value="1"/>
</dbReference>
<evidence type="ECO:0000256" key="1">
    <source>
        <dbReference type="SAM" id="Phobius"/>
    </source>
</evidence>
<keyword evidence="4" id="KW-1185">Reference proteome</keyword>
<organism evidence="3 4">
    <name type="scientific">Caenispirillum bisanense</name>
    <dbReference type="NCBI Taxonomy" id="414052"/>
    <lineage>
        <taxon>Bacteria</taxon>
        <taxon>Pseudomonadati</taxon>
        <taxon>Pseudomonadota</taxon>
        <taxon>Alphaproteobacteria</taxon>
        <taxon>Rhodospirillales</taxon>
        <taxon>Novispirillaceae</taxon>
        <taxon>Caenispirillum</taxon>
    </lineage>
</organism>
<dbReference type="AlphaFoldDB" id="A0A286GVS1"/>
<dbReference type="Gene3D" id="1.20.120.520">
    <property type="entry name" value="nmb1532 protein domain like"/>
    <property type="match status" value="1"/>
</dbReference>
<keyword evidence="1" id="KW-1133">Transmembrane helix</keyword>
<name>A0A286GVS1_9PROT</name>
<dbReference type="PANTHER" id="PTHR35585:SF1">
    <property type="entry name" value="HHE DOMAIN PROTEIN (AFU_ORTHOLOGUE AFUA_4G00730)"/>
    <property type="match status" value="1"/>
</dbReference>
<evidence type="ECO:0000313" key="3">
    <source>
        <dbReference type="EMBL" id="SOD99635.1"/>
    </source>
</evidence>
<dbReference type="PANTHER" id="PTHR35585">
    <property type="entry name" value="HHE DOMAIN PROTEIN (AFU_ORTHOLOGUE AFUA_4G00730)"/>
    <property type="match status" value="1"/>
</dbReference>
<dbReference type="Proteomes" id="UP000219621">
    <property type="component" value="Unassembled WGS sequence"/>
</dbReference>
<evidence type="ECO:0000313" key="4">
    <source>
        <dbReference type="Proteomes" id="UP000219621"/>
    </source>
</evidence>
<protein>
    <submittedName>
        <fullName evidence="3">Hemerythrin HHE cation binding domain-containing protein</fullName>
    </submittedName>
</protein>
<sequence length="187" mass="20941">MAYSPDRSSNGYGMAIAGAVAGFLAARVLPPLIAQAGGRLARSDPFDRLAQDHRAILDLIDRLEDAESAANRGILLLRLKRRLTVHALAEEDIVYPLLRQEVGEEQAVKRLYAEHGDIKVHLYVIETLVSGGEASEWRARVEALRDLVAEHAVQEEEVEFPRLRRLLRQDELTVMAGRMQREKALVL</sequence>
<keyword evidence="1" id="KW-0472">Membrane</keyword>
<evidence type="ECO:0000259" key="2">
    <source>
        <dbReference type="Pfam" id="PF01814"/>
    </source>
</evidence>
<dbReference type="RefSeq" id="WP_097280763.1">
    <property type="nucleotide sequence ID" value="NZ_OCNJ01000009.1"/>
</dbReference>
<dbReference type="Pfam" id="PF01814">
    <property type="entry name" value="Hemerythrin"/>
    <property type="match status" value="1"/>
</dbReference>